<evidence type="ECO:0000313" key="2">
    <source>
        <dbReference type="Proteomes" id="UP000053257"/>
    </source>
</evidence>
<proteinExistence type="predicted"/>
<name>A0A0C3NK52_PHLG1</name>
<organism evidence="1 2">
    <name type="scientific">Phlebiopsis gigantea (strain 11061_1 CR5-6)</name>
    <name type="common">White-rot fungus</name>
    <name type="synonym">Peniophora gigantea</name>
    <dbReference type="NCBI Taxonomy" id="745531"/>
    <lineage>
        <taxon>Eukaryota</taxon>
        <taxon>Fungi</taxon>
        <taxon>Dikarya</taxon>
        <taxon>Basidiomycota</taxon>
        <taxon>Agaricomycotina</taxon>
        <taxon>Agaricomycetes</taxon>
        <taxon>Polyporales</taxon>
        <taxon>Phanerochaetaceae</taxon>
        <taxon>Phlebiopsis</taxon>
    </lineage>
</organism>
<protein>
    <submittedName>
        <fullName evidence="1">Uncharacterized protein</fullName>
    </submittedName>
</protein>
<keyword evidence="2" id="KW-1185">Reference proteome</keyword>
<evidence type="ECO:0000313" key="1">
    <source>
        <dbReference type="EMBL" id="KIP05314.1"/>
    </source>
</evidence>
<accession>A0A0C3NK52</accession>
<gene>
    <name evidence="1" type="ORF">PHLGIDRAFT_119962</name>
</gene>
<dbReference type="HOGENOM" id="CLU_1205156_0_0_1"/>
<dbReference type="AlphaFoldDB" id="A0A0C3NK52"/>
<sequence length="230" mass="25471">MPLTRDILLKKAAEVVKKFITTASNVEPCESWIKFGKDHLNADNLYLLEVRRYGSTVQPVFGFLEEGNVISFPASCDSAEPPPIPENAEPLLSYDRPQYTGTAAEYPIHPDNHYHHDSDMLWPVTSLEYFGLGDGPLMVSDESAYAVFTNELNVFDTDFWVDDLLAVLLLTVSAQLHHSRFELVEPRLYDRGVRGREVTLSMWAAVCGLGVGIGLRGASTVWAVVGSPGL</sequence>
<dbReference type="EMBL" id="KN840547">
    <property type="protein sequence ID" value="KIP05314.1"/>
    <property type="molecule type" value="Genomic_DNA"/>
</dbReference>
<reference evidence="1 2" key="1">
    <citation type="journal article" date="2014" name="PLoS Genet.">
        <title>Analysis of the Phlebiopsis gigantea genome, transcriptome and secretome provides insight into its pioneer colonization strategies of wood.</title>
        <authorList>
            <person name="Hori C."/>
            <person name="Ishida T."/>
            <person name="Igarashi K."/>
            <person name="Samejima M."/>
            <person name="Suzuki H."/>
            <person name="Master E."/>
            <person name="Ferreira P."/>
            <person name="Ruiz-Duenas F.J."/>
            <person name="Held B."/>
            <person name="Canessa P."/>
            <person name="Larrondo L.F."/>
            <person name="Schmoll M."/>
            <person name="Druzhinina I.S."/>
            <person name="Kubicek C.P."/>
            <person name="Gaskell J.A."/>
            <person name="Kersten P."/>
            <person name="St John F."/>
            <person name="Glasner J."/>
            <person name="Sabat G."/>
            <person name="Splinter BonDurant S."/>
            <person name="Syed K."/>
            <person name="Yadav J."/>
            <person name="Mgbeahuruike A.C."/>
            <person name="Kovalchuk A."/>
            <person name="Asiegbu F.O."/>
            <person name="Lackner G."/>
            <person name="Hoffmeister D."/>
            <person name="Rencoret J."/>
            <person name="Gutierrez A."/>
            <person name="Sun H."/>
            <person name="Lindquist E."/>
            <person name="Barry K."/>
            <person name="Riley R."/>
            <person name="Grigoriev I.V."/>
            <person name="Henrissat B."/>
            <person name="Kues U."/>
            <person name="Berka R.M."/>
            <person name="Martinez A.T."/>
            <person name="Covert S.F."/>
            <person name="Blanchette R.A."/>
            <person name="Cullen D."/>
        </authorList>
    </citation>
    <scope>NUCLEOTIDE SEQUENCE [LARGE SCALE GENOMIC DNA]</scope>
    <source>
        <strain evidence="1 2">11061_1 CR5-6</strain>
    </source>
</reference>
<dbReference type="Proteomes" id="UP000053257">
    <property type="component" value="Unassembled WGS sequence"/>
</dbReference>